<sequence length="99" mass="11180">MVSSYSDEQLETQRYTRALKFLGHGTPSDRKDHGTDNAGELEVTIWELRSLNETCVSNLITDGKFSANNHNSTVNWIGPYLAESQAQFKTSSIRQLLYP</sequence>
<name>A0A8H3A2E9_9AGAM</name>
<evidence type="ECO:0000313" key="1">
    <source>
        <dbReference type="EMBL" id="CAE6362855.1"/>
    </source>
</evidence>
<accession>A0A8H3A2E9</accession>
<gene>
    <name evidence="1" type="ORF">RDB_LOCUS20433</name>
</gene>
<evidence type="ECO:0000313" key="2">
    <source>
        <dbReference type="Proteomes" id="UP000663846"/>
    </source>
</evidence>
<dbReference type="Proteomes" id="UP000663846">
    <property type="component" value="Unassembled WGS sequence"/>
</dbReference>
<protein>
    <submittedName>
        <fullName evidence="1">Uncharacterized protein</fullName>
    </submittedName>
</protein>
<dbReference type="OrthoDB" id="10030083at2759"/>
<comment type="caution">
    <text evidence="1">The sequence shown here is derived from an EMBL/GenBank/DDBJ whole genome shotgun (WGS) entry which is preliminary data.</text>
</comment>
<reference evidence="1" key="1">
    <citation type="submission" date="2021-01" db="EMBL/GenBank/DDBJ databases">
        <authorList>
            <person name="Kaushik A."/>
        </authorList>
    </citation>
    <scope>NUCLEOTIDE SEQUENCE</scope>
    <source>
        <strain evidence="1">AG1-1C</strain>
    </source>
</reference>
<proteinExistence type="predicted"/>
<dbReference type="AlphaFoldDB" id="A0A8H3A2E9"/>
<dbReference type="EMBL" id="CAJMWS010000101">
    <property type="protein sequence ID" value="CAE6362855.1"/>
    <property type="molecule type" value="Genomic_DNA"/>
</dbReference>
<organism evidence="1 2">
    <name type="scientific">Rhizoctonia solani</name>
    <dbReference type="NCBI Taxonomy" id="456999"/>
    <lineage>
        <taxon>Eukaryota</taxon>
        <taxon>Fungi</taxon>
        <taxon>Dikarya</taxon>
        <taxon>Basidiomycota</taxon>
        <taxon>Agaricomycotina</taxon>
        <taxon>Agaricomycetes</taxon>
        <taxon>Cantharellales</taxon>
        <taxon>Ceratobasidiaceae</taxon>
        <taxon>Rhizoctonia</taxon>
    </lineage>
</organism>